<dbReference type="PANTHER" id="PTHR47129">
    <property type="entry name" value="QUINONE OXIDOREDUCTASE 2"/>
    <property type="match status" value="1"/>
</dbReference>
<dbReference type="Gene3D" id="3.90.25.10">
    <property type="entry name" value="UDP-galactose 4-epimerase, domain 1"/>
    <property type="match status" value="1"/>
</dbReference>
<dbReference type="InterPro" id="IPR036291">
    <property type="entry name" value="NAD(P)-bd_dom_sf"/>
</dbReference>
<sequence>MILVTGASGHLGTAVIENLLKKVPSKDISVLLRNKSKAKPFEDKGIRAFIGDYADKEALLKALKGVKKLLLISSASPDALQEHKNVIDAAKESGIDHIFYTSGALNKNVKESKLGPLTDSYATTENYIFESSLNYTIFQNGLYAETLPFFIGEQVLETGIYFPAGSAKASFAKRAEMGEAIANVLSEEGHENKTYVLNGLSSHSFSEIAQILSELSGNEISYQSPQPDQYENQLKEYGVGAEDIYFSLLLAAIIENNEYDIAASDLEELLGRKPTDLRTYLKETFLS</sequence>
<accession>A0ABU9INW5</accession>
<feature type="domain" description="NmrA-like" evidence="1">
    <location>
        <begin position="2"/>
        <end position="280"/>
    </location>
</feature>
<keyword evidence="2" id="KW-0560">Oxidoreductase</keyword>
<evidence type="ECO:0000313" key="2">
    <source>
        <dbReference type="EMBL" id="MEL1254133.1"/>
    </source>
</evidence>
<comment type="caution">
    <text evidence="2">The sequence shown here is derived from an EMBL/GenBank/DDBJ whole genome shotgun (WGS) entry which is preliminary data.</text>
</comment>
<name>A0ABU9INW5_9FLAO</name>
<dbReference type="RefSeq" id="WP_341692172.1">
    <property type="nucleotide sequence ID" value="NZ_JBBYHS010000009.1"/>
</dbReference>
<evidence type="ECO:0000259" key="1">
    <source>
        <dbReference type="Pfam" id="PF05368"/>
    </source>
</evidence>
<gene>
    <name evidence="2" type="ORF">AAEO57_10125</name>
</gene>
<dbReference type="GO" id="GO:0003955">
    <property type="term" value="F:NAD(P)H dehydrogenase (quinone) activity"/>
    <property type="evidence" value="ECO:0007669"/>
    <property type="project" value="UniProtKB-EC"/>
</dbReference>
<keyword evidence="3" id="KW-1185">Reference proteome</keyword>
<dbReference type="PANTHER" id="PTHR47129:SF1">
    <property type="entry name" value="NMRA-LIKE DOMAIN-CONTAINING PROTEIN"/>
    <property type="match status" value="1"/>
</dbReference>
<dbReference type="Proteomes" id="UP001485226">
    <property type="component" value="Unassembled WGS sequence"/>
</dbReference>
<dbReference type="Pfam" id="PF05368">
    <property type="entry name" value="NmrA"/>
    <property type="match status" value="1"/>
</dbReference>
<proteinExistence type="predicted"/>
<dbReference type="EMBL" id="JBBYHS010000009">
    <property type="protein sequence ID" value="MEL1254133.1"/>
    <property type="molecule type" value="Genomic_DNA"/>
</dbReference>
<reference evidence="2 3" key="1">
    <citation type="submission" date="2024-04" db="EMBL/GenBank/DDBJ databases">
        <title>Flavobacterium sp. DGU38 16S ribosomal RNA gene Genome sequencing and assembly.</title>
        <authorList>
            <person name="Park S."/>
        </authorList>
    </citation>
    <scope>NUCLEOTIDE SEQUENCE [LARGE SCALE GENOMIC DNA]</scope>
    <source>
        <strain evidence="2 3">DGU38</strain>
    </source>
</reference>
<dbReference type="SUPFAM" id="SSF51735">
    <property type="entry name" value="NAD(P)-binding Rossmann-fold domains"/>
    <property type="match status" value="1"/>
</dbReference>
<organism evidence="2 3">
    <name type="scientific">Flavobacterium calami</name>
    <dbReference type="NCBI Taxonomy" id="3139144"/>
    <lineage>
        <taxon>Bacteria</taxon>
        <taxon>Pseudomonadati</taxon>
        <taxon>Bacteroidota</taxon>
        <taxon>Flavobacteriia</taxon>
        <taxon>Flavobacteriales</taxon>
        <taxon>Flavobacteriaceae</taxon>
        <taxon>Flavobacterium</taxon>
    </lineage>
</organism>
<dbReference type="InterPro" id="IPR052718">
    <property type="entry name" value="NmrA-type_oxidoreductase"/>
</dbReference>
<evidence type="ECO:0000313" key="3">
    <source>
        <dbReference type="Proteomes" id="UP001485226"/>
    </source>
</evidence>
<protein>
    <submittedName>
        <fullName evidence="2">SDR family oxidoreductase</fullName>
        <ecNumber evidence="2">1.6.5.2</ecNumber>
    </submittedName>
</protein>
<dbReference type="Gene3D" id="3.40.50.720">
    <property type="entry name" value="NAD(P)-binding Rossmann-like Domain"/>
    <property type="match status" value="1"/>
</dbReference>
<dbReference type="CDD" id="cd05269">
    <property type="entry name" value="TMR_SDR_a"/>
    <property type="match status" value="1"/>
</dbReference>
<dbReference type="InterPro" id="IPR008030">
    <property type="entry name" value="NmrA-like"/>
</dbReference>
<dbReference type="EC" id="1.6.5.2" evidence="2"/>